<dbReference type="SMART" id="SM00460">
    <property type="entry name" value="TGc"/>
    <property type="match status" value="1"/>
</dbReference>
<sequence>MGDQGHFATSPWRTGTVRLEARFDMRFQVEQATPMLMVLRPRIDVRQWIMKDHFFIHPDVPVSEYVDDHGNRCQRLTLPPGPCQLSGSLEASVAAEMPVDRSAGFVPIQALPDEVIHYLLPSRYCESDRLGELAREIVSDSEPGYAQVERICQWLSRQVAYRPGSSNTLVTAREVLDRGEGVCRDLAHLGVALCRALSIPARFVSGYLQDLDPMDLHAWFEAWLDNGWQGFDPTQAGRKGGRIILAVGRDGADVPIYNQFGPLLIPQVLVFSVKRLDG</sequence>
<dbReference type="SUPFAM" id="SSF54001">
    <property type="entry name" value="Cysteine proteinases"/>
    <property type="match status" value="1"/>
</dbReference>
<dbReference type="RefSeq" id="WP_253446499.1">
    <property type="nucleotide sequence ID" value="NZ_JALJYF010000001.1"/>
</dbReference>
<accession>A0ABT1GB44</accession>
<dbReference type="Pfam" id="PF01841">
    <property type="entry name" value="Transglut_core"/>
    <property type="match status" value="1"/>
</dbReference>
<feature type="domain" description="Transglutaminase-like" evidence="1">
    <location>
        <begin position="175"/>
        <end position="235"/>
    </location>
</feature>
<dbReference type="PANTHER" id="PTHR33490">
    <property type="entry name" value="BLR5614 PROTEIN-RELATED"/>
    <property type="match status" value="1"/>
</dbReference>
<organism evidence="2 3">
    <name type="scientific">Natronospira proteinivora</name>
    <dbReference type="NCBI Taxonomy" id="1807133"/>
    <lineage>
        <taxon>Bacteria</taxon>
        <taxon>Pseudomonadati</taxon>
        <taxon>Pseudomonadota</taxon>
        <taxon>Gammaproteobacteria</taxon>
        <taxon>Natronospirales</taxon>
        <taxon>Natronospiraceae</taxon>
        <taxon>Natronospira</taxon>
    </lineage>
</organism>
<evidence type="ECO:0000313" key="2">
    <source>
        <dbReference type="EMBL" id="MCP1727117.1"/>
    </source>
</evidence>
<dbReference type="Proteomes" id="UP001523550">
    <property type="component" value="Unassembled WGS sequence"/>
</dbReference>
<keyword evidence="3" id="KW-1185">Reference proteome</keyword>
<name>A0ABT1GB44_9GAMM</name>
<dbReference type="Gene3D" id="3.10.620.30">
    <property type="match status" value="1"/>
</dbReference>
<dbReference type="InterPro" id="IPR038765">
    <property type="entry name" value="Papain-like_cys_pep_sf"/>
</dbReference>
<dbReference type="InterPro" id="IPR002931">
    <property type="entry name" value="Transglutaminase-like"/>
</dbReference>
<gene>
    <name evidence="2" type="ORF">J2T60_001082</name>
</gene>
<comment type="caution">
    <text evidence="2">The sequence shown here is derived from an EMBL/GenBank/DDBJ whole genome shotgun (WGS) entry which is preliminary data.</text>
</comment>
<evidence type="ECO:0000313" key="3">
    <source>
        <dbReference type="Proteomes" id="UP001523550"/>
    </source>
</evidence>
<dbReference type="EMBL" id="JALJYF010000001">
    <property type="protein sequence ID" value="MCP1727117.1"/>
    <property type="molecule type" value="Genomic_DNA"/>
</dbReference>
<evidence type="ECO:0000259" key="1">
    <source>
        <dbReference type="SMART" id="SM00460"/>
    </source>
</evidence>
<dbReference type="PANTHER" id="PTHR33490:SF12">
    <property type="entry name" value="BLL5557 PROTEIN"/>
    <property type="match status" value="1"/>
</dbReference>
<protein>
    <submittedName>
        <fullName evidence="2">Transglutaminase-like putative cysteine protease</fullName>
    </submittedName>
</protein>
<dbReference type="Gene3D" id="2.60.40.2250">
    <property type="match status" value="1"/>
</dbReference>
<proteinExistence type="predicted"/>
<reference evidence="2 3" key="1">
    <citation type="submission" date="2022-03" db="EMBL/GenBank/DDBJ databases">
        <title>Genomic Encyclopedia of Type Strains, Phase III (KMG-III): the genomes of soil and plant-associated and newly described type strains.</title>
        <authorList>
            <person name="Whitman W."/>
        </authorList>
    </citation>
    <scope>NUCLEOTIDE SEQUENCE [LARGE SCALE GENOMIC DNA]</scope>
    <source>
        <strain evidence="2 3">BSker1</strain>
    </source>
</reference>